<proteinExistence type="predicted"/>
<gene>
    <name evidence="1" type="ORF">SAMN05216561_101188</name>
</gene>
<reference evidence="1 2" key="1">
    <citation type="submission" date="2016-10" db="EMBL/GenBank/DDBJ databases">
        <authorList>
            <person name="de Groot N.N."/>
        </authorList>
    </citation>
    <scope>NUCLEOTIDE SEQUENCE [LARGE SCALE GENOMIC DNA]</scope>
    <source>
        <strain evidence="1 2">CGMCC 1.11156</strain>
    </source>
</reference>
<dbReference type="Proteomes" id="UP000198649">
    <property type="component" value="Unassembled WGS sequence"/>
</dbReference>
<dbReference type="OrthoDB" id="3789000at2"/>
<evidence type="ECO:0000313" key="2">
    <source>
        <dbReference type="Proteomes" id="UP000198649"/>
    </source>
</evidence>
<organism evidence="1 2">
    <name type="scientific">Nocardioides psychrotolerans</name>
    <dbReference type="NCBI Taxonomy" id="1005945"/>
    <lineage>
        <taxon>Bacteria</taxon>
        <taxon>Bacillati</taxon>
        <taxon>Actinomycetota</taxon>
        <taxon>Actinomycetes</taxon>
        <taxon>Propionibacteriales</taxon>
        <taxon>Nocardioidaceae</taxon>
        <taxon>Nocardioides</taxon>
    </lineage>
</organism>
<accession>A0A1I3BKG6</accession>
<protein>
    <submittedName>
        <fullName evidence="1">Uncharacterized protein</fullName>
    </submittedName>
</protein>
<dbReference type="STRING" id="1005945.SAMN05216561_101188"/>
<dbReference type="RefSeq" id="WP_143099614.1">
    <property type="nucleotide sequence ID" value="NZ_BKAF01000001.1"/>
</dbReference>
<keyword evidence="2" id="KW-1185">Reference proteome</keyword>
<evidence type="ECO:0000313" key="1">
    <source>
        <dbReference type="EMBL" id="SFH62768.1"/>
    </source>
</evidence>
<dbReference type="AlphaFoldDB" id="A0A1I3BKG6"/>
<sequence>MPRQPSLAHVLDAEPPATVLALPDDVQLRLVGHVDTARRRQSDLISSSVDAAIRGVPLPVRGIVKKALLG</sequence>
<dbReference type="EMBL" id="FOQG01000001">
    <property type="protein sequence ID" value="SFH62768.1"/>
    <property type="molecule type" value="Genomic_DNA"/>
</dbReference>
<name>A0A1I3BKG6_9ACTN</name>